<feature type="domain" description="Acyl-CoA dehydrogenase/oxidase N-terminal" evidence="7">
    <location>
        <begin position="6"/>
        <end position="81"/>
    </location>
</feature>
<keyword evidence="4" id="KW-0274">FAD</keyword>
<dbReference type="InterPro" id="IPR036250">
    <property type="entry name" value="AcylCo_DH-like_C"/>
</dbReference>
<protein>
    <submittedName>
        <fullName evidence="8">Acyl-CoA dehydrogenase domain-containing protein</fullName>
    </submittedName>
</protein>
<evidence type="ECO:0000313" key="9">
    <source>
        <dbReference type="Proteomes" id="UP000005951"/>
    </source>
</evidence>
<evidence type="ECO:0000313" key="8">
    <source>
        <dbReference type="EMBL" id="EKT79519.1"/>
    </source>
</evidence>
<comment type="caution">
    <text evidence="8">The sequence shown here is derived from an EMBL/GenBank/DDBJ whole genome shotgun (WGS) entry which is preliminary data.</text>
</comment>
<dbReference type="Proteomes" id="UP000005951">
    <property type="component" value="Unassembled WGS sequence"/>
</dbReference>
<name>K8XDS2_RHOOP</name>
<dbReference type="InterPro" id="IPR009100">
    <property type="entry name" value="AcylCoA_DH/oxidase_NM_dom_sf"/>
</dbReference>
<dbReference type="Gene3D" id="1.10.540.10">
    <property type="entry name" value="Acyl-CoA dehydrogenase/oxidase, N-terminal domain"/>
    <property type="match status" value="1"/>
</dbReference>
<proteinExistence type="inferred from homology"/>
<keyword evidence="5" id="KW-0560">Oxidoreductase</keyword>
<dbReference type="PANTHER" id="PTHR43884">
    <property type="entry name" value="ACYL-COA DEHYDROGENASE"/>
    <property type="match status" value="1"/>
</dbReference>
<dbReference type="InterPro" id="IPR009075">
    <property type="entry name" value="AcylCo_DH/oxidase_C"/>
</dbReference>
<dbReference type="AlphaFoldDB" id="K8XDS2"/>
<sequence>MNLMNDELNDLRDLADDVFGKQSVPDLELTRFDLDAPLWNTLAELGLTSLSIPESQGGGGATLVESGVVLAASGKFGASVPIAENEWLAGWLWSMSGGSVDDAALSIATGDLSAVAAGDEYRIVGTAARVPYAGDVSALIVLVGSAEGDLVGYVPRPDYVAEPGWNLAGERRDSVTFDVRLSKECLRPAPGGVRQELWLRGALARSAQSIGAAERAVELTIDYTSQRKQFGRTLSKFQIVQQAVAAQASGLAAARVAVDVAIRTAAKHGFASPTTALAVAVAKSRTAAIGSAVARSAHQLHGAIGFTMEHQLRLSTTRLWSWRAEYGSQAHWDSAVADIAVDTGAENLWATLTAP</sequence>
<dbReference type="GO" id="GO:0003995">
    <property type="term" value="F:acyl-CoA dehydrogenase activity"/>
    <property type="evidence" value="ECO:0007669"/>
    <property type="project" value="TreeGrafter"/>
</dbReference>
<evidence type="ECO:0000256" key="1">
    <source>
        <dbReference type="ARBA" id="ARBA00001974"/>
    </source>
</evidence>
<comment type="similarity">
    <text evidence="2">Belongs to the acyl-CoA dehydrogenase family.</text>
</comment>
<evidence type="ECO:0000256" key="4">
    <source>
        <dbReference type="ARBA" id="ARBA00022827"/>
    </source>
</evidence>
<evidence type="ECO:0000259" key="6">
    <source>
        <dbReference type="Pfam" id="PF00441"/>
    </source>
</evidence>
<reference evidence="8 9" key="1">
    <citation type="journal article" date="2013" name="Genome Announc.">
        <title>Draft Genome Sequence of Rhodococcus opacus Strain M213 Shows a Diverse Catabolic Potential.</title>
        <authorList>
            <person name="Pathak A."/>
            <person name="Green S.J."/>
            <person name="Ogram A."/>
            <person name="Chauhan A."/>
        </authorList>
    </citation>
    <scope>NUCLEOTIDE SEQUENCE [LARGE SCALE GENOMIC DNA]</scope>
    <source>
        <strain evidence="8 9">M213</strain>
    </source>
</reference>
<evidence type="ECO:0000256" key="5">
    <source>
        <dbReference type="ARBA" id="ARBA00023002"/>
    </source>
</evidence>
<organism evidence="8 9">
    <name type="scientific">Rhodococcus opacus M213</name>
    <dbReference type="NCBI Taxonomy" id="1129896"/>
    <lineage>
        <taxon>Bacteria</taxon>
        <taxon>Bacillati</taxon>
        <taxon>Actinomycetota</taxon>
        <taxon>Actinomycetes</taxon>
        <taxon>Mycobacteriales</taxon>
        <taxon>Nocardiaceae</taxon>
        <taxon>Rhodococcus</taxon>
    </lineage>
</organism>
<dbReference type="SUPFAM" id="SSF56645">
    <property type="entry name" value="Acyl-CoA dehydrogenase NM domain-like"/>
    <property type="match status" value="1"/>
</dbReference>
<keyword evidence="3" id="KW-0285">Flavoprotein</keyword>
<dbReference type="Pfam" id="PF00441">
    <property type="entry name" value="Acyl-CoA_dh_1"/>
    <property type="match status" value="1"/>
</dbReference>
<evidence type="ECO:0000256" key="3">
    <source>
        <dbReference type="ARBA" id="ARBA00022630"/>
    </source>
</evidence>
<gene>
    <name evidence="8" type="ORF">WSS_A26995</name>
</gene>
<feature type="domain" description="Acyl-CoA dehydrogenase/oxidase C-terminal" evidence="6">
    <location>
        <begin position="203"/>
        <end position="312"/>
    </location>
</feature>
<dbReference type="Gene3D" id="1.20.140.10">
    <property type="entry name" value="Butyryl-CoA Dehydrogenase, subunit A, domain 3"/>
    <property type="match status" value="1"/>
</dbReference>
<dbReference type="EMBL" id="AJYC02000082">
    <property type="protein sequence ID" value="EKT79519.1"/>
    <property type="molecule type" value="Genomic_DNA"/>
</dbReference>
<dbReference type="PANTHER" id="PTHR43884:SF20">
    <property type="entry name" value="ACYL-COA DEHYDROGENASE FADE28"/>
    <property type="match status" value="1"/>
</dbReference>
<dbReference type="GO" id="GO:0050660">
    <property type="term" value="F:flavin adenine dinucleotide binding"/>
    <property type="evidence" value="ECO:0007669"/>
    <property type="project" value="InterPro"/>
</dbReference>
<accession>K8XDS2</accession>
<dbReference type="InterPro" id="IPR013786">
    <property type="entry name" value="AcylCoA_DH/ox_N"/>
</dbReference>
<evidence type="ECO:0000256" key="2">
    <source>
        <dbReference type="ARBA" id="ARBA00009347"/>
    </source>
</evidence>
<evidence type="ECO:0000259" key="7">
    <source>
        <dbReference type="Pfam" id="PF02771"/>
    </source>
</evidence>
<comment type="cofactor">
    <cofactor evidence="1">
        <name>FAD</name>
        <dbReference type="ChEBI" id="CHEBI:57692"/>
    </cofactor>
</comment>
<dbReference type="InterPro" id="IPR037069">
    <property type="entry name" value="AcylCoA_DH/ox_N_sf"/>
</dbReference>
<dbReference type="SUPFAM" id="SSF47203">
    <property type="entry name" value="Acyl-CoA dehydrogenase C-terminal domain-like"/>
    <property type="match status" value="1"/>
</dbReference>
<dbReference type="Pfam" id="PF02771">
    <property type="entry name" value="Acyl-CoA_dh_N"/>
    <property type="match status" value="1"/>
</dbReference>